<dbReference type="AlphaFoldDB" id="A0A9Q0RR56"/>
<name>A0A9Q0RR56_BLOTA</name>
<dbReference type="EMBL" id="JAPWDV010000001">
    <property type="protein sequence ID" value="KAJ6222686.1"/>
    <property type="molecule type" value="Genomic_DNA"/>
</dbReference>
<keyword evidence="2" id="KW-1185">Reference proteome</keyword>
<reference evidence="1" key="1">
    <citation type="submission" date="2022-12" db="EMBL/GenBank/DDBJ databases">
        <title>Genome assemblies of Blomia tropicalis.</title>
        <authorList>
            <person name="Cui Y."/>
        </authorList>
    </citation>
    <scope>NUCLEOTIDE SEQUENCE</scope>
    <source>
        <tissue evidence="1">Adult mites</tissue>
    </source>
</reference>
<gene>
    <name evidence="1" type="ORF">RDWZM_001231</name>
</gene>
<proteinExistence type="predicted"/>
<comment type="caution">
    <text evidence="1">The sequence shown here is derived from an EMBL/GenBank/DDBJ whole genome shotgun (WGS) entry which is preliminary data.</text>
</comment>
<organism evidence="1 2">
    <name type="scientific">Blomia tropicalis</name>
    <name type="common">Mite</name>
    <dbReference type="NCBI Taxonomy" id="40697"/>
    <lineage>
        <taxon>Eukaryota</taxon>
        <taxon>Metazoa</taxon>
        <taxon>Ecdysozoa</taxon>
        <taxon>Arthropoda</taxon>
        <taxon>Chelicerata</taxon>
        <taxon>Arachnida</taxon>
        <taxon>Acari</taxon>
        <taxon>Acariformes</taxon>
        <taxon>Sarcoptiformes</taxon>
        <taxon>Astigmata</taxon>
        <taxon>Glycyphagoidea</taxon>
        <taxon>Echimyopodidae</taxon>
        <taxon>Blomia</taxon>
    </lineage>
</organism>
<evidence type="ECO:0000313" key="2">
    <source>
        <dbReference type="Proteomes" id="UP001142055"/>
    </source>
</evidence>
<sequence length="364" mass="42871">MATSNERPVNFNLDRTQNRFKINESNELDTLTFIDFNPYIRRSYVKSLFTKQETYGELVDRVNQWLLEHPQWKAKTIESIRFEPENNFNKSIVSRTNTNIKTDQQKGKKYFAIRMWLCPRQDQQQPIQRLKVLNIIPKIKITGCDHQQFIEKKQQMKNSFSSLNVPSFETIEEVVPHLNKLLKSNPYFGQILNIETISMPVPTDRWSVDIDVLEQPPPNEYGYKGVLNILRIHFNERLFMNETVEILDFVPKMETWNAPMAVPNLESFTSVLKRASYTLRNRSDNFRFLSCNTICCPTNNLSPNEDCSNFIDPKRTFYSNSEWFDSQSFNGKYIRIAIAVDNQQNNKREEDSNNNLVLNPVLNW</sequence>
<protein>
    <submittedName>
        <fullName evidence="1">Uncharacterized protein</fullName>
    </submittedName>
</protein>
<accession>A0A9Q0RR56</accession>
<evidence type="ECO:0000313" key="1">
    <source>
        <dbReference type="EMBL" id="KAJ6222686.1"/>
    </source>
</evidence>
<dbReference type="Proteomes" id="UP001142055">
    <property type="component" value="Chromosome 1"/>
</dbReference>